<dbReference type="AlphaFoldDB" id="A0A7U2MJQ5"/>
<gene>
    <name evidence="2" type="ORF">F9C07_1720918</name>
</gene>
<keyword evidence="3" id="KW-1185">Reference proteome</keyword>
<accession>A0A7U2MJQ5</accession>
<proteinExistence type="predicted"/>
<dbReference type="VEuPathDB" id="FungiDB:F9C07_1720918"/>
<organism evidence="2 3">
    <name type="scientific">Aspergillus flavus (strain ATCC 200026 / FGSC A1120 / IAM 13836 / NRRL 3357 / JCM 12722 / SRRC 167)</name>
    <dbReference type="NCBI Taxonomy" id="332952"/>
    <lineage>
        <taxon>Eukaryota</taxon>
        <taxon>Fungi</taxon>
        <taxon>Dikarya</taxon>
        <taxon>Ascomycota</taxon>
        <taxon>Pezizomycotina</taxon>
        <taxon>Eurotiomycetes</taxon>
        <taxon>Eurotiomycetidae</taxon>
        <taxon>Eurotiales</taxon>
        <taxon>Aspergillaceae</taxon>
        <taxon>Aspergillus</taxon>
        <taxon>Aspergillus subgen. Circumdati</taxon>
    </lineage>
</organism>
<sequence length="96" mass="10649">MIFWSIRGPSLNVASVYMADVVILGVLGLGFLFRCGGLICCSGLVGYVASDKLLRMSFYWSFIHWSRYRKLVYGFILIWFGEGRIKGLGVCTAAGP</sequence>
<reference evidence="3" key="1">
    <citation type="journal article" date="2021" name="G3 (Bethesda)">
        <title>Chromosome assembled and annotated genome sequence of Aspergillus flavus NRRL 3357.</title>
        <authorList>
            <person name="Skerker J.M."/>
            <person name="Pianalto K.M."/>
            <person name="Mondo S.J."/>
            <person name="Yang K."/>
            <person name="Arkin A.P."/>
            <person name="Keller N.P."/>
            <person name="Grigoriev I.V."/>
            <person name="Louise Glass N.L."/>
        </authorList>
    </citation>
    <scope>NUCLEOTIDE SEQUENCE [LARGE SCALE GENOMIC DNA]</scope>
    <source>
        <strain evidence="3">ATCC 200026 / FGSC A1120 / IAM 13836 / NRRL 3357 / JCM 12722 / SRRC 167</strain>
    </source>
</reference>
<evidence type="ECO:0000256" key="1">
    <source>
        <dbReference type="SAM" id="Phobius"/>
    </source>
</evidence>
<keyword evidence="1" id="KW-0812">Transmembrane</keyword>
<keyword evidence="1" id="KW-0472">Membrane</keyword>
<protein>
    <submittedName>
        <fullName evidence="2">Uncharacterized protein</fullName>
    </submittedName>
</protein>
<feature type="transmembrane region" description="Helical" evidence="1">
    <location>
        <begin position="21"/>
        <end position="49"/>
    </location>
</feature>
<evidence type="ECO:0000313" key="2">
    <source>
        <dbReference type="EMBL" id="QRD85009.1"/>
    </source>
</evidence>
<name>A0A7U2MJQ5_ASPFN</name>
<evidence type="ECO:0000313" key="3">
    <source>
        <dbReference type="Proteomes" id="UP000596276"/>
    </source>
</evidence>
<dbReference type="EMBL" id="CP044621">
    <property type="protein sequence ID" value="QRD85009.1"/>
    <property type="molecule type" value="Genomic_DNA"/>
</dbReference>
<dbReference type="Proteomes" id="UP000596276">
    <property type="component" value="Chromosome 5"/>
</dbReference>
<keyword evidence="1" id="KW-1133">Transmembrane helix</keyword>